<proteinExistence type="predicted"/>
<feature type="transmembrane region" description="Helical" evidence="6">
    <location>
        <begin position="350"/>
        <end position="368"/>
    </location>
</feature>
<evidence type="ECO:0000256" key="2">
    <source>
        <dbReference type="ARBA" id="ARBA00022448"/>
    </source>
</evidence>
<dbReference type="OrthoDB" id="9768783at2"/>
<feature type="transmembrane region" description="Helical" evidence="6">
    <location>
        <begin position="69"/>
        <end position="88"/>
    </location>
</feature>
<dbReference type="Proteomes" id="UP000307657">
    <property type="component" value="Unassembled WGS sequence"/>
</dbReference>
<feature type="transmembrane region" description="Helical" evidence="6">
    <location>
        <begin position="327"/>
        <end position="344"/>
    </location>
</feature>
<dbReference type="EMBL" id="SUPL01000006">
    <property type="protein sequence ID" value="TJY34042.1"/>
    <property type="molecule type" value="Genomic_DNA"/>
</dbReference>
<comment type="subcellular location">
    <subcellularLocation>
        <location evidence="1">Endomembrane system</location>
        <topology evidence="1">Multi-pass membrane protein</topology>
    </subcellularLocation>
</comment>
<feature type="transmembrane region" description="Helical" evidence="6">
    <location>
        <begin position="100"/>
        <end position="119"/>
    </location>
</feature>
<gene>
    <name evidence="8" type="ORF">E5167_12045</name>
</gene>
<feature type="transmembrane region" description="Helical" evidence="6">
    <location>
        <begin position="389"/>
        <end position="408"/>
    </location>
</feature>
<feature type="transmembrane region" description="Helical" evidence="6">
    <location>
        <begin position="20"/>
        <end position="44"/>
    </location>
</feature>
<evidence type="ECO:0000313" key="8">
    <source>
        <dbReference type="EMBL" id="TJY34042.1"/>
    </source>
</evidence>
<organism evidence="8 9">
    <name type="scientific">Pontimicrobium aquaticum</name>
    <dbReference type="NCBI Taxonomy" id="2565367"/>
    <lineage>
        <taxon>Bacteria</taxon>
        <taxon>Pseudomonadati</taxon>
        <taxon>Bacteroidota</taxon>
        <taxon>Flavobacteriia</taxon>
        <taxon>Flavobacteriales</taxon>
        <taxon>Flavobacteriaceae</taxon>
        <taxon>Pontimicrobium</taxon>
    </lineage>
</organism>
<keyword evidence="2" id="KW-0813">Transport</keyword>
<feature type="transmembrane region" description="Helical" evidence="6">
    <location>
        <begin position="414"/>
        <end position="434"/>
    </location>
</feature>
<dbReference type="RefSeq" id="WP_136844398.1">
    <property type="nucleotide sequence ID" value="NZ_SUPL01000006.1"/>
</dbReference>
<dbReference type="GO" id="GO:0022857">
    <property type="term" value="F:transmembrane transporter activity"/>
    <property type="evidence" value="ECO:0007669"/>
    <property type="project" value="InterPro"/>
</dbReference>
<dbReference type="InterPro" id="IPR050495">
    <property type="entry name" value="ATG22/LtaA_families"/>
</dbReference>
<evidence type="ECO:0000256" key="3">
    <source>
        <dbReference type="ARBA" id="ARBA00022692"/>
    </source>
</evidence>
<evidence type="ECO:0000256" key="5">
    <source>
        <dbReference type="ARBA" id="ARBA00023136"/>
    </source>
</evidence>
<evidence type="ECO:0000259" key="7">
    <source>
        <dbReference type="PROSITE" id="PS50850"/>
    </source>
</evidence>
<evidence type="ECO:0000313" key="9">
    <source>
        <dbReference type="Proteomes" id="UP000307657"/>
    </source>
</evidence>
<evidence type="ECO:0000256" key="6">
    <source>
        <dbReference type="SAM" id="Phobius"/>
    </source>
</evidence>
<dbReference type="InterPro" id="IPR020846">
    <property type="entry name" value="MFS_dom"/>
</dbReference>
<keyword evidence="4 6" id="KW-1133">Transmembrane helix</keyword>
<feature type="domain" description="Major facilitator superfamily (MFS) profile" evidence="7">
    <location>
        <begin position="255"/>
        <end position="444"/>
    </location>
</feature>
<comment type="caution">
    <text evidence="8">The sequence shown here is derived from an EMBL/GenBank/DDBJ whole genome shotgun (WGS) entry which is preliminary data.</text>
</comment>
<feature type="transmembrane region" description="Helical" evidence="6">
    <location>
        <begin position="125"/>
        <end position="145"/>
    </location>
</feature>
<dbReference type="Gene3D" id="1.20.1250.20">
    <property type="entry name" value="MFS general substrate transporter like domains"/>
    <property type="match status" value="1"/>
</dbReference>
<sequence length="444" mass="49982">MAVLEKGSKKLLNAWAFYDWANSVYPLVITSAVFPIFYGALTIIKDVETGEKISDTVTFLGYDFNNDSLISYITALSFLVVSFLSPILSGISDFVGNKEGFMKFFCYLGALSCIGLYWFSLDFLWFGLLCYMLALIGFWGSLVFYNSYLPDIAYPEQQDKISAKGFSMGYVGSVILLIVNLIMILKYDWFGFSDAGQPTRIAFIMVGLWWMLFAQYTFKHLPTGTNEGHKVTRSVLMHGYNELKKIWKALKSNKILRRYLSAFFVYSMAVQTIMIAATYFAVEELDWGNQDSTTGLIVSILLIQLVAVVGANYTARLSGKKGNIKTLIIIIFAWIVICAYAYFVVTPIQFYITAGCVGLVMGGIQSLSRSTYSKLIPEKTEDTASYFSFYDVAEKIGIVIGMFMYGFVAELTGSMRYSILFLITFFVIGVILLYRIPKNALEIK</sequence>
<feature type="transmembrane region" description="Helical" evidence="6">
    <location>
        <begin position="294"/>
        <end position="315"/>
    </location>
</feature>
<dbReference type="PROSITE" id="PS50850">
    <property type="entry name" value="MFS"/>
    <property type="match status" value="1"/>
</dbReference>
<dbReference type="GO" id="GO:0012505">
    <property type="term" value="C:endomembrane system"/>
    <property type="evidence" value="ECO:0007669"/>
    <property type="project" value="UniProtKB-SubCell"/>
</dbReference>
<protein>
    <submittedName>
        <fullName evidence="8">MFS transporter</fullName>
    </submittedName>
</protein>
<name>A0A4U0EUG1_9FLAO</name>
<keyword evidence="5 6" id="KW-0472">Membrane</keyword>
<feature type="transmembrane region" description="Helical" evidence="6">
    <location>
        <begin position="166"/>
        <end position="187"/>
    </location>
</feature>
<reference evidence="8 9" key="1">
    <citation type="submission" date="2019-04" db="EMBL/GenBank/DDBJ databases">
        <title>Lacinutrix sp. nov., isolated from marine water.</title>
        <authorList>
            <person name="Kim W."/>
        </authorList>
    </citation>
    <scope>NUCLEOTIDE SEQUENCE [LARGE SCALE GENOMIC DNA]</scope>
    <source>
        <strain evidence="8 9">CAU 1491</strain>
    </source>
</reference>
<evidence type="ECO:0000256" key="1">
    <source>
        <dbReference type="ARBA" id="ARBA00004127"/>
    </source>
</evidence>
<dbReference type="AlphaFoldDB" id="A0A4U0EUG1"/>
<dbReference type="InterPro" id="IPR024671">
    <property type="entry name" value="Atg22-like"/>
</dbReference>
<dbReference type="PANTHER" id="PTHR23519">
    <property type="entry name" value="AUTOPHAGY-RELATED PROTEIN 22"/>
    <property type="match status" value="1"/>
</dbReference>
<feature type="transmembrane region" description="Helical" evidence="6">
    <location>
        <begin position="199"/>
        <end position="218"/>
    </location>
</feature>
<feature type="transmembrane region" description="Helical" evidence="6">
    <location>
        <begin position="259"/>
        <end position="282"/>
    </location>
</feature>
<dbReference type="PANTHER" id="PTHR23519:SF1">
    <property type="entry name" value="AUTOPHAGY-RELATED PROTEIN 22"/>
    <property type="match status" value="1"/>
</dbReference>
<accession>A0A4U0EUG1</accession>
<dbReference type="SUPFAM" id="SSF103473">
    <property type="entry name" value="MFS general substrate transporter"/>
    <property type="match status" value="1"/>
</dbReference>
<dbReference type="Pfam" id="PF11700">
    <property type="entry name" value="ATG22"/>
    <property type="match status" value="1"/>
</dbReference>
<dbReference type="InterPro" id="IPR036259">
    <property type="entry name" value="MFS_trans_sf"/>
</dbReference>
<keyword evidence="3 6" id="KW-0812">Transmembrane</keyword>
<keyword evidence="9" id="KW-1185">Reference proteome</keyword>
<evidence type="ECO:0000256" key="4">
    <source>
        <dbReference type="ARBA" id="ARBA00022989"/>
    </source>
</evidence>